<feature type="region of interest" description="Disordered" evidence="1">
    <location>
        <begin position="1"/>
        <end position="92"/>
    </location>
</feature>
<accession>A0AA37IVS3</accession>
<name>A0AA37IVS3_9FIRM</name>
<comment type="caution">
    <text evidence="2">The sequence shown here is derived from an EMBL/GenBank/DDBJ whole genome shotgun (WGS) entry which is preliminary data.</text>
</comment>
<protein>
    <submittedName>
        <fullName evidence="2">Uncharacterized protein</fullName>
    </submittedName>
</protein>
<organism evidence="2 3">
    <name type="scientific">Faecalibacterium gallinarum</name>
    <dbReference type="NCBI Taxonomy" id="2903556"/>
    <lineage>
        <taxon>Bacteria</taxon>
        <taxon>Bacillati</taxon>
        <taxon>Bacillota</taxon>
        <taxon>Clostridia</taxon>
        <taxon>Eubacteriales</taxon>
        <taxon>Oscillospiraceae</taxon>
        <taxon>Faecalibacterium</taxon>
    </lineage>
</organism>
<dbReference type="AlphaFoldDB" id="A0AA37IVS3"/>
<feature type="compositionally biased region" description="Pro residues" evidence="1">
    <location>
        <begin position="51"/>
        <end position="71"/>
    </location>
</feature>
<dbReference type="RefSeq" id="WP_238315512.1">
    <property type="nucleotide sequence ID" value="NZ_BQKV01000007.1"/>
</dbReference>
<reference evidence="2" key="1">
    <citation type="journal article" date="2022" name="Int. J. Syst. Evol. Microbiol.">
        <title>Genome-based, phenotypic and chemotaxonomic classification of Faecalibacterium strains: proposal of three novel species Faecalibacterium duncaniae sp. nov., Faecalibacterium hattorii sp. nov. and Faecalibacterium gallinarum sp. nov. .</title>
        <authorList>
            <person name="Sakamoto M."/>
            <person name="Sakurai N."/>
            <person name="Tanno H."/>
            <person name="Iino T."/>
            <person name="Ohkuma M."/>
            <person name="Endo A."/>
        </authorList>
    </citation>
    <scope>NUCLEOTIDE SEQUENCE</scope>
    <source>
        <strain evidence="2">JCM 17207</strain>
    </source>
</reference>
<sequence length="148" mass="15540">MNSLTPFIRHEMDNLPGPKARPGAASSRNSPPLGRAPVSAAPADPNQPGGAPAPAPHPPAGPGQTPHPGPDSIPRGAVPYTDGTPAASRQKNAESFLAGTTPGVMAAYMPENNRVESKDTDPRRARPAQQDDETVQRLVEWREEAPYG</sequence>
<feature type="region of interest" description="Disordered" evidence="1">
    <location>
        <begin position="112"/>
        <end position="136"/>
    </location>
</feature>
<gene>
    <name evidence="2" type="ORF">JCM17207_01120</name>
</gene>
<keyword evidence="3" id="KW-1185">Reference proteome</keyword>
<feature type="compositionally biased region" description="Basic and acidic residues" evidence="1">
    <location>
        <begin position="113"/>
        <end position="124"/>
    </location>
</feature>
<dbReference type="Proteomes" id="UP001055185">
    <property type="component" value="Unassembled WGS sequence"/>
</dbReference>
<dbReference type="EMBL" id="BQKV01000007">
    <property type="protein sequence ID" value="GJN63487.1"/>
    <property type="molecule type" value="Genomic_DNA"/>
</dbReference>
<evidence type="ECO:0000313" key="3">
    <source>
        <dbReference type="Proteomes" id="UP001055185"/>
    </source>
</evidence>
<proteinExistence type="predicted"/>
<evidence type="ECO:0000313" key="2">
    <source>
        <dbReference type="EMBL" id="GJN63487.1"/>
    </source>
</evidence>
<feature type="compositionally biased region" description="Low complexity" evidence="1">
    <location>
        <begin position="40"/>
        <end position="50"/>
    </location>
</feature>
<evidence type="ECO:0000256" key="1">
    <source>
        <dbReference type="SAM" id="MobiDB-lite"/>
    </source>
</evidence>